<sequence length="155" mass="17004">MAPPPPPPQQLTTFPVPSFLHHMDGPLMSIAIVAGLFAGISLLLAAAVGIFYCNRNCKGYLWRIMHPIKYINGEQRWQPNDEESEVCFENLDALSLMDSQEQEPDPIEAASSVSLNPVLINYAALKIASILNSPRCPKHAGSRQGNTTDETNTDD</sequence>
<evidence type="ECO:0000313" key="4">
    <source>
        <dbReference type="Proteomes" id="UP001626550"/>
    </source>
</evidence>
<dbReference type="Proteomes" id="UP001626550">
    <property type="component" value="Unassembled WGS sequence"/>
</dbReference>
<keyword evidence="2" id="KW-1133">Transmembrane helix</keyword>
<feature type="compositionally biased region" description="Polar residues" evidence="1">
    <location>
        <begin position="143"/>
        <end position="155"/>
    </location>
</feature>
<keyword evidence="4" id="KW-1185">Reference proteome</keyword>
<protein>
    <submittedName>
        <fullName evidence="3">Uncharacterized protein</fullName>
    </submittedName>
</protein>
<keyword evidence="2" id="KW-0812">Transmembrane</keyword>
<proteinExistence type="predicted"/>
<feature type="region of interest" description="Disordered" evidence="1">
    <location>
        <begin position="135"/>
        <end position="155"/>
    </location>
</feature>
<evidence type="ECO:0000313" key="3">
    <source>
        <dbReference type="EMBL" id="KAL3318309.1"/>
    </source>
</evidence>
<name>A0ABD2QFJ3_9PLAT</name>
<dbReference type="EMBL" id="JBJKFK010000260">
    <property type="protein sequence ID" value="KAL3318309.1"/>
    <property type="molecule type" value="Genomic_DNA"/>
</dbReference>
<dbReference type="AlphaFoldDB" id="A0ABD2QFJ3"/>
<evidence type="ECO:0000256" key="1">
    <source>
        <dbReference type="SAM" id="MobiDB-lite"/>
    </source>
</evidence>
<feature type="transmembrane region" description="Helical" evidence="2">
    <location>
        <begin position="27"/>
        <end position="53"/>
    </location>
</feature>
<gene>
    <name evidence="3" type="ORF">Ciccas_003036</name>
</gene>
<evidence type="ECO:0000256" key="2">
    <source>
        <dbReference type="SAM" id="Phobius"/>
    </source>
</evidence>
<organism evidence="3 4">
    <name type="scientific">Cichlidogyrus casuarinus</name>
    <dbReference type="NCBI Taxonomy" id="1844966"/>
    <lineage>
        <taxon>Eukaryota</taxon>
        <taxon>Metazoa</taxon>
        <taxon>Spiralia</taxon>
        <taxon>Lophotrochozoa</taxon>
        <taxon>Platyhelminthes</taxon>
        <taxon>Monogenea</taxon>
        <taxon>Monopisthocotylea</taxon>
        <taxon>Dactylogyridea</taxon>
        <taxon>Ancyrocephalidae</taxon>
        <taxon>Cichlidogyrus</taxon>
    </lineage>
</organism>
<comment type="caution">
    <text evidence="3">The sequence shown here is derived from an EMBL/GenBank/DDBJ whole genome shotgun (WGS) entry which is preliminary data.</text>
</comment>
<accession>A0ABD2QFJ3</accession>
<reference evidence="3 4" key="1">
    <citation type="submission" date="2024-11" db="EMBL/GenBank/DDBJ databases">
        <title>Adaptive evolution of stress response genes in parasites aligns with host niche diversity.</title>
        <authorList>
            <person name="Hahn C."/>
            <person name="Resl P."/>
        </authorList>
    </citation>
    <scope>NUCLEOTIDE SEQUENCE [LARGE SCALE GENOMIC DNA]</scope>
    <source>
        <strain evidence="3">EGGRZ-B1_66</strain>
        <tissue evidence="3">Body</tissue>
    </source>
</reference>
<keyword evidence="2" id="KW-0472">Membrane</keyword>